<evidence type="ECO:0000259" key="3">
    <source>
        <dbReference type="Pfam" id="PF12706"/>
    </source>
</evidence>
<dbReference type="Proteomes" id="UP000193648">
    <property type="component" value="Unassembled WGS sequence"/>
</dbReference>
<accession>A0A1Y2H1B0</accession>
<dbReference type="GeneID" id="33572833"/>
<dbReference type="Gene3D" id="3.60.15.10">
    <property type="entry name" value="Ribonuclease Z/Hydroxyacylglutathione hydrolase-like"/>
    <property type="match status" value="1"/>
</dbReference>
<dbReference type="GO" id="GO:0070290">
    <property type="term" value="F:N-acylphosphatidylethanolamine-specific phospholipase D activity"/>
    <property type="evidence" value="ECO:0007669"/>
    <property type="project" value="InterPro"/>
</dbReference>
<evidence type="ECO:0000256" key="2">
    <source>
        <dbReference type="SAM" id="MobiDB-lite"/>
    </source>
</evidence>
<evidence type="ECO:0000256" key="1">
    <source>
        <dbReference type="PIRSR" id="PIRSR038896-50"/>
    </source>
</evidence>
<sequence>MATTNKDDKKKELPAHHKPNGKGFINPWPSFHQHGFLKLLRMFWLFDHRQAKVTNDTKRPNVIPLDKTLLETFSYPPKVESAQTKHGKAVTTWLGHACFLVQLEGVNILFDPVFSDCCSPIQAVGYLGLKRYTPPPCKLDELPRIDIVVISHNHYDHLDTTTVKKLHKDHQPYFYVPLGNKSWFHSIGINEKVNECDWWDEHEHSFHDNKSRIKVICTPCQHFTGRTLTDNFKTLWASWVVETIPENATEKATKVFFGGYVPEGANEDEMPHCPAFKEIGERIGPFDLSMIPIGAYSPRWFMSPIHCSPEDAVRLHEDIRSKRSVGMHWGTWVLTDEDVTEPPRRLEAAMKNRGHDLNTFNVIQIGETLVVDA</sequence>
<dbReference type="PANTHER" id="PTHR15032:SF4">
    <property type="entry name" value="N-ACYL-PHOSPHATIDYLETHANOLAMINE-HYDROLYZING PHOSPHOLIPASE D"/>
    <property type="match status" value="1"/>
</dbReference>
<organism evidence="4 5">
    <name type="scientific">Lobosporangium transversale</name>
    <dbReference type="NCBI Taxonomy" id="64571"/>
    <lineage>
        <taxon>Eukaryota</taxon>
        <taxon>Fungi</taxon>
        <taxon>Fungi incertae sedis</taxon>
        <taxon>Mucoromycota</taxon>
        <taxon>Mortierellomycotina</taxon>
        <taxon>Mortierellomycetes</taxon>
        <taxon>Mortierellales</taxon>
        <taxon>Mortierellaceae</taxon>
        <taxon>Lobosporangium</taxon>
    </lineage>
</organism>
<dbReference type="RefSeq" id="XP_021886023.1">
    <property type="nucleotide sequence ID" value="XM_022030992.1"/>
</dbReference>
<dbReference type="EMBL" id="MCFF01000002">
    <property type="protein sequence ID" value="ORZ28338.1"/>
    <property type="molecule type" value="Genomic_DNA"/>
</dbReference>
<feature type="region of interest" description="Disordered" evidence="2">
    <location>
        <begin position="1"/>
        <end position="25"/>
    </location>
</feature>
<feature type="compositionally biased region" description="Basic and acidic residues" evidence="2">
    <location>
        <begin position="1"/>
        <end position="15"/>
    </location>
</feature>
<evidence type="ECO:0000313" key="4">
    <source>
        <dbReference type="EMBL" id="ORZ28338.1"/>
    </source>
</evidence>
<proteinExistence type="predicted"/>
<dbReference type="AlphaFoldDB" id="A0A1Y2H1B0"/>
<dbReference type="GO" id="GO:0070291">
    <property type="term" value="P:N-acylethanolamine metabolic process"/>
    <property type="evidence" value="ECO:0007669"/>
    <property type="project" value="TreeGrafter"/>
</dbReference>
<feature type="binding site" evidence="1">
    <location>
        <position position="155"/>
    </location>
    <ligand>
        <name>an N-acyl-1,2-diacyl-sn-glycero-3-phosphoethanolamine</name>
        <dbReference type="ChEBI" id="CHEBI:62537"/>
    </ligand>
</feature>
<protein>
    <submittedName>
        <fullName evidence="4">Beta-lactamase superfamily domain-domain-containing protein</fullName>
    </submittedName>
</protein>
<gene>
    <name evidence="4" type="ORF">BCR41DRAFT_72416</name>
</gene>
<dbReference type="SUPFAM" id="SSF56281">
    <property type="entry name" value="Metallo-hydrolase/oxidoreductase"/>
    <property type="match status" value="1"/>
</dbReference>
<dbReference type="InterPro" id="IPR036866">
    <property type="entry name" value="RibonucZ/Hydroxyglut_hydro"/>
</dbReference>
<evidence type="ECO:0000313" key="5">
    <source>
        <dbReference type="Proteomes" id="UP000193648"/>
    </source>
</evidence>
<dbReference type="OrthoDB" id="332863at2759"/>
<dbReference type="InterPro" id="IPR024884">
    <property type="entry name" value="NAPE-PLD"/>
</dbReference>
<feature type="domain" description="Metallo-beta-lactamase" evidence="3">
    <location>
        <begin position="107"/>
        <end position="329"/>
    </location>
</feature>
<name>A0A1Y2H1B0_9FUNG</name>
<dbReference type="Pfam" id="PF12706">
    <property type="entry name" value="Lactamase_B_2"/>
    <property type="match status" value="1"/>
</dbReference>
<keyword evidence="5" id="KW-1185">Reference proteome</keyword>
<reference evidence="4 5" key="1">
    <citation type="submission" date="2016-07" db="EMBL/GenBank/DDBJ databases">
        <title>Pervasive Adenine N6-methylation of Active Genes in Fungi.</title>
        <authorList>
            <consortium name="DOE Joint Genome Institute"/>
            <person name="Mondo S.J."/>
            <person name="Dannebaum R.O."/>
            <person name="Kuo R.C."/>
            <person name="Labutti K."/>
            <person name="Haridas S."/>
            <person name="Kuo A."/>
            <person name="Salamov A."/>
            <person name="Ahrendt S.R."/>
            <person name="Lipzen A."/>
            <person name="Sullivan W."/>
            <person name="Andreopoulos W.B."/>
            <person name="Clum A."/>
            <person name="Lindquist E."/>
            <person name="Daum C."/>
            <person name="Ramamoorthy G.K."/>
            <person name="Gryganskyi A."/>
            <person name="Culley D."/>
            <person name="Magnuson J.K."/>
            <person name="James T.Y."/>
            <person name="O'Malley M.A."/>
            <person name="Stajich J.E."/>
            <person name="Spatafora J.W."/>
            <person name="Visel A."/>
            <person name="Grigoriev I.V."/>
        </authorList>
    </citation>
    <scope>NUCLEOTIDE SEQUENCE [LARGE SCALE GENOMIC DNA]</scope>
    <source>
        <strain evidence="4 5">NRRL 3116</strain>
    </source>
</reference>
<feature type="binding site" evidence="1">
    <location>
        <position position="306"/>
    </location>
    <ligand>
        <name>an N-acyl-1,2-diacyl-sn-glycero-3-phosphoethanolamine</name>
        <dbReference type="ChEBI" id="CHEBI:62537"/>
    </ligand>
</feature>
<dbReference type="GO" id="GO:0005737">
    <property type="term" value="C:cytoplasm"/>
    <property type="evidence" value="ECO:0007669"/>
    <property type="project" value="TreeGrafter"/>
</dbReference>
<dbReference type="GO" id="GO:0008270">
    <property type="term" value="F:zinc ion binding"/>
    <property type="evidence" value="ECO:0007669"/>
    <property type="project" value="InterPro"/>
</dbReference>
<dbReference type="STRING" id="64571.A0A1Y2H1B0"/>
<dbReference type="GO" id="GO:0070292">
    <property type="term" value="P:N-acylphosphatidylethanolamine metabolic process"/>
    <property type="evidence" value="ECO:0007669"/>
    <property type="project" value="TreeGrafter"/>
</dbReference>
<dbReference type="InParanoid" id="A0A1Y2H1B0"/>
<dbReference type="PANTHER" id="PTHR15032">
    <property type="entry name" value="N-ACYL-PHOSPHATIDYLETHANOLAMINE-HYDROLYZING PHOSPHOLIPASE D"/>
    <property type="match status" value="1"/>
</dbReference>
<dbReference type="PIRSF" id="PIRSF038896">
    <property type="entry name" value="NAPE-PLD"/>
    <property type="match status" value="1"/>
</dbReference>
<comment type="caution">
    <text evidence="4">The sequence shown here is derived from an EMBL/GenBank/DDBJ whole genome shotgun (WGS) entry which is preliminary data.</text>
</comment>
<dbReference type="InterPro" id="IPR001279">
    <property type="entry name" value="Metallo-B-lactamas"/>
</dbReference>